<keyword evidence="2" id="KW-1185">Reference proteome</keyword>
<gene>
    <name evidence="1" type="ORF">JD81_03172</name>
</gene>
<protein>
    <submittedName>
        <fullName evidence="1">Uncharacterized protein</fullName>
    </submittedName>
</protein>
<sequence>MPEDALTNTFEERLLAQLRTELPPRAEAGRKPWLVAAAAMVAVTGTALAGLTMVQPAYAIEVADDGSLTVTMNSTDADDVAEAEADLRSRGVRIELVATTHDCLGVLGAPSVVPSHPPMTGPPSPDQRPELYAFDAAGDGVFVVRPGVIPADEVLWVALADDGDTLVTVADFVATGAPAPDFCG</sequence>
<dbReference type="RefSeq" id="WP_145818543.1">
    <property type="nucleotide sequence ID" value="NZ_AP023438.1"/>
</dbReference>
<dbReference type="OrthoDB" id="9978204at2"/>
<dbReference type="EMBL" id="VLLP01000001">
    <property type="protein sequence ID" value="TWJ29661.1"/>
    <property type="molecule type" value="Genomic_DNA"/>
</dbReference>
<dbReference type="Proteomes" id="UP000319728">
    <property type="component" value="Unassembled WGS sequence"/>
</dbReference>
<accession>A0A562WI05</accession>
<proteinExistence type="predicted"/>
<reference evidence="1 2" key="1">
    <citation type="submission" date="2019-07" db="EMBL/GenBank/DDBJ databases">
        <title>R&amp;d 2014.</title>
        <authorList>
            <person name="Klenk H.-P."/>
        </authorList>
    </citation>
    <scope>NUCLEOTIDE SEQUENCE [LARGE SCALE GENOMIC DNA]</scope>
    <source>
        <strain evidence="1 2">DSM 43912</strain>
    </source>
</reference>
<evidence type="ECO:0000313" key="2">
    <source>
        <dbReference type="Proteomes" id="UP000319728"/>
    </source>
</evidence>
<dbReference type="AlphaFoldDB" id="A0A562WI05"/>
<name>A0A562WI05_9ACTN</name>
<organism evidence="1 2">
    <name type="scientific">Micromonospora sagamiensis</name>
    <dbReference type="NCBI Taxonomy" id="47875"/>
    <lineage>
        <taxon>Bacteria</taxon>
        <taxon>Bacillati</taxon>
        <taxon>Actinomycetota</taxon>
        <taxon>Actinomycetes</taxon>
        <taxon>Micromonosporales</taxon>
        <taxon>Micromonosporaceae</taxon>
        <taxon>Micromonospora</taxon>
    </lineage>
</organism>
<comment type="caution">
    <text evidence="1">The sequence shown here is derived from an EMBL/GenBank/DDBJ whole genome shotgun (WGS) entry which is preliminary data.</text>
</comment>
<evidence type="ECO:0000313" key="1">
    <source>
        <dbReference type="EMBL" id="TWJ29661.1"/>
    </source>
</evidence>